<reference evidence="1" key="1">
    <citation type="journal article" date="2021" name="Proc. Natl. Acad. Sci. U.S.A.">
        <title>A Catalog of Tens of Thousands of Viruses from Human Metagenomes Reveals Hidden Associations with Chronic Diseases.</title>
        <authorList>
            <person name="Tisza M.J."/>
            <person name="Buck C.B."/>
        </authorList>
    </citation>
    <scope>NUCLEOTIDE SEQUENCE</scope>
    <source>
        <strain evidence="1">CtpiG4</strain>
    </source>
</reference>
<protein>
    <submittedName>
        <fullName evidence="1">Uncharacterized protein</fullName>
    </submittedName>
</protein>
<accession>A0A8S5N2W1</accession>
<organism evidence="1">
    <name type="scientific">Myoviridae sp. ctpiG4</name>
    <dbReference type="NCBI Taxonomy" id="2826698"/>
    <lineage>
        <taxon>Viruses</taxon>
        <taxon>Duplodnaviria</taxon>
        <taxon>Heunggongvirae</taxon>
        <taxon>Uroviricota</taxon>
        <taxon>Caudoviricetes</taxon>
    </lineage>
</organism>
<evidence type="ECO:0000313" key="1">
    <source>
        <dbReference type="EMBL" id="DAD88945.1"/>
    </source>
</evidence>
<name>A0A8S5N2W1_9CAUD</name>
<dbReference type="EMBL" id="BK015050">
    <property type="protein sequence ID" value="DAD88945.1"/>
    <property type="molecule type" value="Genomic_DNA"/>
</dbReference>
<sequence length="32" mass="3799">MHKMQGGTVKCSGFIECLDLRCDKQYNYFARR</sequence>
<proteinExistence type="predicted"/>